<dbReference type="RefSeq" id="WP_157054355.1">
    <property type="nucleotide sequence ID" value="NZ_JQCA01000043.1"/>
</dbReference>
<evidence type="ECO:0000313" key="3">
    <source>
        <dbReference type="Proteomes" id="UP000051906"/>
    </source>
</evidence>
<dbReference type="AlphaFoldDB" id="A0A0R2LRZ3"/>
<gene>
    <name evidence="2" type="ORF">IV54_GL001723</name>
</gene>
<evidence type="ECO:0000313" key="2">
    <source>
        <dbReference type="EMBL" id="KRO04201.1"/>
    </source>
</evidence>
<protein>
    <submittedName>
        <fullName evidence="2">Uncharacterized protein</fullName>
    </submittedName>
</protein>
<reference evidence="2 3" key="1">
    <citation type="journal article" date="2015" name="Genome Announc.">
        <title>Expanding the biotechnology potential of lactobacilli through comparative genomics of 213 strains and associated genera.</title>
        <authorList>
            <person name="Sun Z."/>
            <person name="Harris H.M."/>
            <person name="McCann A."/>
            <person name="Guo C."/>
            <person name="Argimon S."/>
            <person name="Zhang W."/>
            <person name="Yang X."/>
            <person name="Jeffery I.B."/>
            <person name="Cooney J.C."/>
            <person name="Kagawa T.F."/>
            <person name="Liu W."/>
            <person name="Song Y."/>
            <person name="Salvetti E."/>
            <person name="Wrobel A."/>
            <person name="Rasinkangas P."/>
            <person name="Parkhill J."/>
            <person name="Rea M.C."/>
            <person name="O'Sullivan O."/>
            <person name="Ritari J."/>
            <person name="Douillard F.P."/>
            <person name="Paul Ross R."/>
            <person name="Yang R."/>
            <person name="Briner A.E."/>
            <person name="Felis G.E."/>
            <person name="de Vos W.M."/>
            <person name="Barrangou R."/>
            <person name="Klaenhammer T.R."/>
            <person name="Caufield P.W."/>
            <person name="Cui Y."/>
            <person name="Zhang H."/>
            <person name="O'Toole P.W."/>
        </authorList>
    </citation>
    <scope>NUCLEOTIDE SEQUENCE [LARGE SCALE GENOMIC DNA]</scope>
    <source>
        <strain evidence="2 3">DSM 22467</strain>
    </source>
</reference>
<proteinExistence type="predicted"/>
<dbReference type="PATRIC" id="fig|616990.3.peg.1821"/>
<dbReference type="STRING" id="616990.IV54_GL001723"/>
<dbReference type="Proteomes" id="UP000051906">
    <property type="component" value="Unassembled WGS sequence"/>
</dbReference>
<feature type="transmembrane region" description="Helical" evidence="1">
    <location>
        <begin position="35"/>
        <end position="52"/>
    </location>
</feature>
<keyword evidence="1" id="KW-0472">Membrane</keyword>
<sequence>MQKLLAWIGGVVVTGSILAYEYYRHLGIIPMLETVVLGIAAVLSILHLLSYWHRR</sequence>
<organism evidence="2 3">
    <name type="scientific">Levilactobacillus paucivorans</name>
    <dbReference type="NCBI Taxonomy" id="616990"/>
    <lineage>
        <taxon>Bacteria</taxon>
        <taxon>Bacillati</taxon>
        <taxon>Bacillota</taxon>
        <taxon>Bacilli</taxon>
        <taxon>Lactobacillales</taxon>
        <taxon>Lactobacillaceae</taxon>
        <taxon>Levilactobacillus</taxon>
    </lineage>
</organism>
<evidence type="ECO:0000256" key="1">
    <source>
        <dbReference type="SAM" id="Phobius"/>
    </source>
</evidence>
<keyword evidence="1" id="KW-1133">Transmembrane helix</keyword>
<dbReference type="OrthoDB" id="2327945at2"/>
<dbReference type="EMBL" id="JQCA01000043">
    <property type="protein sequence ID" value="KRO04201.1"/>
    <property type="molecule type" value="Genomic_DNA"/>
</dbReference>
<name>A0A0R2LRZ3_9LACO</name>
<keyword evidence="1" id="KW-0812">Transmembrane</keyword>
<accession>A0A0R2LRZ3</accession>
<keyword evidence="3" id="KW-1185">Reference proteome</keyword>
<comment type="caution">
    <text evidence="2">The sequence shown here is derived from an EMBL/GenBank/DDBJ whole genome shotgun (WGS) entry which is preliminary data.</text>
</comment>